<protein>
    <submittedName>
        <fullName evidence="1">Uncharacterized protein</fullName>
    </submittedName>
</protein>
<dbReference type="InterPro" id="IPR032675">
    <property type="entry name" value="LRR_dom_sf"/>
</dbReference>
<dbReference type="AlphaFoldDB" id="A0A397TJW8"/>
<dbReference type="OrthoDB" id="2342687at2759"/>
<evidence type="ECO:0000313" key="2">
    <source>
        <dbReference type="Proteomes" id="UP000265703"/>
    </source>
</evidence>
<proteinExistence type="predicted"/>
<dbReference type="Gene3D" id="3.80.10.10">
    <property type="entry name" value="Ribonuclease Inhibitor"/>
    <property type="match status" value="1"/>
</dbReference>
<keyword evidence="2" id="KW-1185">Reference proteome</keyword>
<name>A0A397TJW8_9GLOM</name>
<gene>
    <name evidence="1" type="ORF">C1645_872927</name>
</gene>
<accession>A0A397TJW8</accession>
<organism evidence="1 2">
    <name type="scientific">Glomus cerebriforme</name>
    <dbReference type="NCBI Taxonomy" id="658196"/>
    <lineage>
        <taxon>Eukaryota</taxon>
        <taxon>Fungi</taxon>
        <taxon>Fungi incertae sedis</taxon>
        <taxon>Mucoromycota</taxon>
        <taxon>Glomeromycotina</taxon>
        <taxon>Glomeromycetes</taxon>
        <taxon>Glomerales</taxon>
        <taxon>Glomeraceae</taxon>
        <taxon>Glomus</taxon>
    </lineage>
</organism>
<evidence type="ECO:0000313" key="1">
    <source>
        <dbReference type="EMBL" id="RIA95174.1"/>
    </source>
</evidence>
<comment type="caution">
    <text evidence="1">The sequence shown here is derived from an EMBL/GenBank/DDBJ whole genome shotgun (WGS) entry which is preliminary data.</text>
</comment>
<dbReference type="SUPFAM" id="SSF52047">
    <property type="entry name" value="RNI-like"/>
    <property type="match status" value="1"/>
</dbReference>
<sequence>MTASFLLSECLEKIFSNFLVENPSSNTRTYTSTKDLYSCTLVSRHWCRISTPFLYAYPFHHFRHLAYPNIYPDNSNVTYISYFKLIRTLLGCIPKTEIEQIILLNTTNKRKLINFFNEEIFTSTDILATFHYITFIRGLIFDKVLFNQYELFHYQKMWLPSYIPIDNTTESQFSKISVPITNHLVKSLCKHCNNLTTLEFLFTIQYNELFNDMFEKLTNEDCNGKSKLSDLKELYYINRNEEFRFSPKDLYSSLSDTVSNLNLLYNKRINSIEDATSLSQFISSQKKLQHVILSERVMRLFSNNIDDYYNIVFNSLSTQKENLQILEFKNLSFTEISEKALNSLCLLKNVRKLKLYKCKGINNHLCHWGENLTKLEVFELVADYFITVSESFLIQLIQSSSNTLIKLIINYGRSSNQVCQLFQPISRYLNSLTHLVLPKIYPSELISIFKSCSQLFYLSVILLSNRLQLENFKNLGKFIPKNLQKIRFEEMDYLMFNSNELKCFLEECVNGGSKLKYLEISGECYVSSKYFDFAEQFGVILIKV</sequence>
<reference evidence="1 2" key="1">
    <citation type="submission" date="2018-06" db="EMBL/GenBank/DDBJ databases">
        <title>Comparative genomics reveals the genomic features of Rhizophagus irregularis, R. cerebriforme, R. diaphanum and Gigaspora rosea, and their symbiotic lifestyle signature.</title>
        <authorList>
            <person name="Morin E."/>
            <person name="San Clemente H."/>
            <person name="Chen E.C.H."/>
            <person name="De La Providencia I."/>
            <person name="Hainaut M."/>
            <person name="Kuo A."/>
            <person name="Kohler A."/>
            <person name="Murat C."/>
            <person name="Tang N."/>
            <person name="Roy S."/>
            <person name="Loubradou J."/>
            <person name="Henrissat B."/>
            <person name="Grigoriev I.V."/>
            <person name="Corradi N."/>
            <person name="Roux C."/>
            <person name="Martin F.M."/>
        </authorList>
    </citation>
    <scope>NUCLEOTIDE SEQUENCE [LARGE SCALE GENOMIC DNA]</scope>
    <source>
        <strain evidence="1 2">DAOM 227022</strain>
    </source>
</reference>
<dbReference type="EMBL" id="QKYT01000066">
    <property type="protein sequence ID" value="RIA95174.1"/>
    <property type="molecule type" value="Genomic_DNA"/>
</dbReference>
<dbReference type="Proteomes" id="UP000265703">
    <property type="component" value="Unassembled WGS sequence"/>
</dbReference>